<evidence type="ECO:0000256" key="1">
    <source>
        <dbReference type="ARBA" id="ARBA00008560"/>
    </source>
</evidence>
<dbReference type="EMBL" id="NSKE01000012">
    <property type="protein sequence ID" value="PAU92871.1"/>
    <property type="molecule type" value="Genomic_DNA"/>
</dbReference>
<dbReference type="SUPFAM" id="SSF57829">
    <property type="entry name" value="Zn-binding ribosomal proteins"/>
    <property type="match status" value="1"/>
</dbReference>
<dbReference type="HAMAP" id="MF_00340">
    <property type="entry name" value="Ribosomal_bL32"/>
    <property type="match status" value="1"/>
</dbReference>
<organism evidence="7 8">
    <name type="scientific">Fodinibius salipaludis</name>
    <dbReference type="NCBI Taxonomy" id="2032627"/>
    <lineage>
        <taxon>Bacteria</taxon>
        <taxon>Pseudomonadati</taxon>
        <taxon>Balneolota</taxon>
        <taxon>Balneolia</taxon>
        <taxon>Balneolales</taxon>
        <taxon>Balneolaceae</taxon>
        <taxon>Fodinibius</taxon>
    </lineage>
</organism>
<feature type="compositionally biased region" description="Basic residues" evidence="6">
    <location>
        <begin position="1"/>
        <end position="20"/>
    </location>
</feature>
<dbReference type="InterPro" id="IPR011332">
    <property type="entry name" value="Ribosomal_zn-bd"/>
</dbReference>
<keyword evidence="2 5" id="KW-0689">Ribosomal protein</keyword>
<comment type="caution">
    <text evidence="7">The sequence shown here is derived from an EMBL/GenBank/DDBJ whole genome shotgun (WGS) entry which is preliminary data.</text>
</comment>
<evidence type="ECO:0000256" key="2">
    <source>
        <dbReference type="ARBA" id="ARBA00022980"/>
    </source>
</evidence>
<dbReference type="InterPro" id="IPR044957">
    <property type="entry name" value="Ribosomal_bL32_bact"/>
</dbReference>
<evidence type="ECO:0000256" key="5">
    <source>
        <dbReference type="HAMAP-Rule" id="MF_00340"/>
    </source>
</evidence>
<dbReference type="AlphaFoldDB" id="A0A2A2G5F8"/>
<reference evidence="7 8" key="1">
    <citation type="submission" date="2017-08" db="EMBL/GenBank/DDBJ databases">
        <title>Aliifodinibius alkalisoli sp. nov., isolated from saline alkaline soil.</title>
        <authorList>
            <person name="Liu D."/>
            <person name="Zhang G."/>
        </authorList>
    </citation>
    <scope>NUCLEOTIDE SEQUENCE [LARGE SCALE GENOMIC DNA]</scope>
    <source>
        <strain evidence="7 8">WN023</strain>
    </source>
</reference>
<dbReference type="GO" id="GO:0003735">
    <property type="term" value="F:structural constituent of ribosome"/>
    <property type="evidence" value="ECO:0007669"/>
    <property type="project" value="InterPro"/>
</dbReference>
<dbReference type="NCBIfam" id="TIGR01031">
    <property type="entry name" value="rpmF_bact"/>
    <property type="match status" value="1"/>
</dbReference>
<dbReference type="GO" id="GO:0015934">
    <property type="term" value="C:large ribosomal subunit"/>
    <property type="evidence" value="ECO:0007669"/>
    <property type="project" value="InterPro"/>
</dbReference>
<proteinExistence type="inferred from homology"/>
<comment type="similarity">
    <text evidence="1 5">Belongs to the bacterial ribosomal protein bL32 family.</text>
</comment>
<evidence type="ECO:0000256" key="4">
    <source>
        <dbReference type="ARBA" id="ARBA00035178"/>
    </source>
</evidence>
<dbReference type="OrthoDB" id="9812874at2"/>
<accession>A0A2A2G5F8</accession>
<dbReference type="InterPro" id="IPR002677">
    <property type="entry name" value="Ribosomal_bL32"/>
</dbReference>
<dbReference type="Pfam" id="PF01783">
    <property type="entry name" value="Ribosomal_L32p"/>
    <property type="match status" value="1"/>
</dbReference>
<evidence type="ECO:0000256" key="6">
    <source>
        <dbReference type="SAM" id="MobiDB-lite"/>
    </source>
</evidence>
<sequence>MAHPKRQHSKSRQGKRRSHHKIGEPTLAECDNCGALHRYHHICKECGFYRGRQIIDVNK</sequence>
<keyword evidence="3 5" id="KW-0687">Ribonucleoprotein</keyword>
<evidence type="ECO:0000313" key="7">
    <source>
        <dbReference type="EMBL" id="PAU92871.1"/>
    </source>
</evidence>
<feature type="region of interest" description="Disordered" evidence="6">
    <location>
        <begin position="1"/>
        <end position="23"/>
    </location>
</feature>
<keyword evidence="8" id="KW-1185">Reference proteome</keyword>
<dbReference type="PANTHER" id="PTHR35534">
    <property type="entry name" value="50S RIBOSOMAL PROTEIN L32"/>
    <property type="match status" value="1"/>
</dbReference>
<name>A0A2A2G5F8_9BACT</name>
<gene>
    <name evidence="5 7" type="primary">rpmF</name>
    <name evidence="7" type="ORF">CK503_14380</name>
</gene>
<dbReference type="Proteomes" id="UP000218831">
    <property type="component" value="Unassembled WGS sequence"/>
</dbReference>
<dbReference type="GO" id="GO:0006412">
    <property type="term" value="P:translation"/>
    <property type="evidence" value="ECO:0007669"/>
    <property type="project" value="UniProtKB-UniRule"/>
</dbReference>
<evidence type="ECO:0000313" key="8">
    <source>
        <dbReference type="Proteomes" id="UP000218831"/>
    </source>
</evidence>
<dbReference type="PANTHER" id="PTHR35534:SF1">
    <property type="entry name" value="LARGE RIBOSOMAL SUBUNIT PROTEIN BL32"/>
    <property type="match status" value="1"/>
</dbReference>
<protein>
    <recommendedName>
        <fullName evidence="4 5">Large ribosomal subunit protein bL32</fullName>
    </recommendedName>
</protein>
<evidence type="ECO:0000256" key="3">
    <source>
        <dbReference type="ARBA" id="ARBA00023274"/>
    </source>
</evidence>
<dbReference type="RefSeq" id="WP_095607527.1">
    <property type="nucleotide sequence ID" value="NZ_NSKE01000012.1"/>
</dbReference>